<name>A0A1M6HGT5_9BACT</name>
<feature type="region of interest" description="Disordered" evidence="1">
    <location>
        <begin position="398"/>
        <end position="427"/>
    </location>
</feature>
<evidence type="ECO:0000256" key="1">
    <source>
        <dbReference type="SAM" id="MobiDB-lite"/>
    </source>
</evidence>
<evidence type="ECO:0000256" key="2">
    <source>
        <dbReference type="SAM" id="SignalP"/>
    </source>
</evidence>
<dbReference type="OrthoDB" id="1118097at2"/>
<feature type="signal peptide" evidence="2">
    <location>
        <begin position="1"/>
        <end position="18"/>
    </location>
</feature>
<dbReference type="AlphaFoldDB" id="A0A1M6HGT5"/>
<sequence>MKKQILLLTFLSLAFVFAGLNSAFGQPTGDGVPNPYIKQLSTALQNCLPPTVLDEDCAGAVDALHPQPGQPYNYYVETTNTTDDIHWFVVNYAEMTTAGDSLVEILNNMTDARTYIDDGSGDDPYILDSETGVYNILPAAGTGGNNQASVEITWKSFSGLRADDEVILLVAYVMDDAGCTDNIEVFRIVPQFNFTLDMNPLAADGSLIDTLNQRASDCVSPIESADYVPISDVVGEGTLTVDYGENWVYFVVTAANFTHSWMPEFQLNYTGTAEALEVWWTYQSTSNSTDDDDWVQMSEASGIYTSSTPVMHTNTDLTTTPNAIGADDGTGECIVVRVRVDHGTTNENADATQTVTLAVDGVMFDSNAADAASEYTNHDFDDISQEACVAEEFDDYGEYDLTPRPEISNDATNGPEPFEIKTGNTTP</sequence>
<keyword evidence="2" id="KW-0732">Signal</keyword>
<gene>
    <name evidence="3" type="ORF">SAMN05444280_11384</name>
</gene>
<protein>
    <submittedName>
        <fullName evidence="3">Uncharacterized protein</fullName>
    </submittedName>
</protein>
<proteinExistence type="predicted"/>
<accession>A0A1M6HGT5</accession>
<keyword evidence="4" id="KW-1185">Reference proteome</keyword>
<evidence type="ECO:0000313" key="4">
    <source>
        <dbReference type="Proteomes" id="UP000184050"/>
    </source>
</evidence>
<organism evidence="3 4">
    <name type="scientific">Tangfeifania diversioriginum</name>
    <dbReference type="NCBI Taxonomy" id="1168035"/>
    <lineage>
        <taxon>Bacteria</taxon>
        <taxon>Pseudomonadati</taxon>
        <taxon>Bacteroidota</taxon>
        <taxon>Bacteroidia</taxon>
        <taxon>Marinilabiliales</taxon>
        <taxon>Prolixibacteraceae</taxon>
        <taxon>Tangfeifania</taxon>
    </lineage>
</organism>
<dbReference type="EMBL" id="FQZE01000013">
    <property type="protein sequence ID" value="SHJ21387.1"/>
    <property type="molecule type" value="Genomic_DNA"/>
</dbReference>
<evidence type="ECO:0000313" key="3">
    <source>
        <dbReference type="EMBL" id="SHJ21387.1"/>
    </source>
</evidence>
<reference evidence="3 4" key="1">
    <citation type="submission" date="2016-11" db="EMBL/GenBank/DDBJ databases">
        <authorList>
            <person name="Jaros S."/>
            <person name="Januszkiewicz K."/>
            <person name="Wedrychowicz H."/>
        </authorList>
    </citation>
    <scope>NUCLEOTIDE SEQUENCE [LARGE SCALE GENOMIC DNA]</scope>
    <source>
        <strain evidence="3 4">DSM 27063</strain>
    </source>
</reference>
<dbReference type="Proteomes" id="UP000184050">
    <property type="component" value="Unassembled WGS sequence"/>
</dbReference>
<dbReference type="RefSeq" id="WP_073168978.1">
    <property type="nucleotide sequence ID" value="NZ_FQZE01000013.1"/>
</dbReference>
<feature type="chain" id="PRO_5012545194" evidence="2">
    <location>
        <begin position="19"/>
        <end position="427"/>
    </location>
</feature>